<keyword evidence="2" id="KW-0805">Transcription regulation</keyword>
<dbReference type="Pfam" id="PF04542">
    <property type="entry name" value="Sigma70_r2"/>
    <property type="match status" value="1"/>
</dbReference>
<dbReference type="RefSeq" id="WP_425310116.1">
    <property type="nucleotide sequence ID" value="NZ_CP154795.1"/>
</dbReference>
<evidence type="ECO:0000256" key="3">
    <source>
        <dbReference type="ARBA" id="ARBA00023082"/>
    </source>
</evidence>
<organism evidence="7 8">
    <name type="scientific">Ammonicoccus fulvus</name>
    <dbReference type="NCBI Taxonomy" id="3138240"/>
    <lineage>
        <taxon>Bacteria</taxon>
        <taxon>Bacillati</taxon>
        <taxon>Actinomycetota</taxon>
        <taxon>Actinomycetes</taxon>
        <taxon>Propionibacteriales</taxon>
        <taxon>Propionibacteriaceae</taxon>
        <taxon>Ammonicoccus</taxon>
    </lineage>
</organism>
<proteinExistence type="inferred from homology"/>
<dbReference type="Proteomes" id="UP001442841">
    <property type="component" value="Chromosome"/>
</dbReference>
<dbReference type="InterPro" id="IPR014284">
    <property type="entry name" value="RNA_pol_sigma-70_dom"/>
</dbReference>
<dbReference type="InterPro" id="IPR007627">
    <property type="entry name" value="RNA_pol_sigma70_r2"/>
</dbReference>
<dbReference type="InterPro" id="IPR036388">
    <property type="entry name" value="WH-like_DNA-bd_sf"/>
</dbReference>
<evidence type="ECO:0000313" key="8">
    <source>
        <dbReference type="Proteomes" id="UP001442841"/>
    </source>
</evidence>
<dbReference type="InterPro" id="IPR013324">
    <property type="entry name" value="RNA_pol_sigma_r3/r4-like"/>
</dbReference>
<evidence type="ECO:0000259" key="6">
    <source>
        <dbReference type="Pfam" id="PF08281"/>
    </source>
</evidence>
<dbReference type="InterPro" id="IPR013249">
    <property type="entry name" value="RNA_pol_sigma70_r4_t2"/>
</dbReference>
<dbReference type="Gene3D" id="1.10.1740.10">
    <property type="match status" value="1"/>
</dbReference>
<keyword evidence="4" id="KW-0804">Transcription</keyword>
<dbReference type="SUPFAM" id="SSF88946">
    <property type="entry name" value="Sigma2 domain of RNA polymerase sigma factors"/>
    <property type="match status" value="1"/>
</dbReference>
<comment type="similarity">
    <text evidence="1">Belongs to the sigma-70 factor family. ECF subfamily.</text>
</comment>
<evidence type="ECO:0000259" key="5">
    <source>
        <dbReference type="Pfam" id="PF04542"/>
    </source>
</evidence>
<dbReference type="PANTHER" id="PTHR43133">
    <property type="entry name" value="RNA POLYMERASE ECF-TYPE SIGMA FACTO"/>
    <property type="match status" value="1"/>
</dbReference>
<dbReference type="EMBL" id="CP154795">
    <property type="protein sequence ID" value="XAN08688.1"/>
    <property type="molecule type" value="Genomic_DNA"/>
</dbReference>
<accession>A0ABZ3FV82</accession>
<evidence type="ECO:0000256" key="2">
    <source>
        <dbReference type="ARBA" id="ARBA00023015"/>
    </source>
</evidence>
<dbReference type="Gene3D" id="1.10.10.10">
    <property type="entry name" value="Winged helix-like DNA-binding domain superfamily/Winged helix DNA-binding domain"/>
    <property type="match status" value="1"/>
</dbReference>
<reference evidence="7 8" key="1">
    <citation type="submission" date="2024-04" db="EMBL/GenBank/DDBJ databases">
        <title>Isolation of an actinomycete strain from pig manure.</title>
        <authorList>
            <person name="Gong T."/>
            <person name="Yu Z."/>
            <person name="An M."/>
            <person name="Wei C."/>
            <person name="Yang W."/>
            <person name="Liu L."/>
        </authorList>
    </citation>
    <scope>NUCLEOTIDE SEQUENCE [LARGE SCALE GENOMIC DNA]</scope>
    <source>
        <strain evidence="7 8">ZF39</strain>
    </source>
</reference>
<keyword evidence="8" id="KW-1185">Reference proteome</keyword>
<sequence length="180" mass="20098">MNPEAEAEAGFRSLYEQWAGRVYAYARRHSDPDTAEQIVSDTFLAAWRRWDDLPDPPLPWLLRTARNCLGTLWRGQRRQRALVDAVGLHARIDTAGPEHEVLAREEMLTALRGLSPDDREALLLIAWDGLTHEQAADVLGIAANTFAARVSRARKRLSIALADADPTHSTIAPTALRSLR</sequence>
<keyword evidence="3" id="KW-0731">Sigma factor</keyword>
<protein>
    <submittedName>
        <fullName evidence="7">RNA polymerase sigma factor</fullName>
    </submittedName>
</protein>
<dbReference type="Pfam" id="PF08281">
    <property type="entry name" value="Sigma70_r4_2"/>
    <property type="match status" value="1"/>
</dbReference>
<dbReference type="InterPro" id="IPR039425">
    <property type="entry name" value="RNA_pol_sigma-70-like"/>
</dbReference>
<feature type="domain" description="RNA polymerase sigma factor 70 region 4 type 2" evidence="6">
    <location>
        <begin position="105"/>
        <end position="157"/>
    </location>
</feature>
<name>A0ABZ3FV82_9ACTN</name>
<evidence type="ECO:0000256" key="4">
    <source>
        <dbReference type="ARBA" id="ARBA00023163"/>
    </source>
</evidence>
<evidence type="ECO:0000313" key="7">
    <source>
        <dbReference type="EMBL" id="XAN08688.1"/>
    </source>
</evidence>
<feature type="domain" description="RNA polymerase sigma-70 region 2" evidence="5">
    <location>
        <begin position="14"/>
        <end position="78"/>
    </location>
</feature>
<evidence type="ECO:0000256" key="1">
    <source>
        <dbReference type="ARBA" id="ARBA00010641"/>
    </source>
</evidence>
<dbReference type="CDD" id="cd06171">
    <property type="entry name" value="Sigma70_r4"/>
    <property type="match status" value="1"/>
</dbReference>
<dbReference type="SUPFAM" id="SSF88659">
    <property type="entry name" value="Sigma3 and sigma4 domains of RNA polymerase sigma factors"/>
    <property type="match status" value="1"/>
</dbReference>
<dbReference type="NCBIfam" id="TIGR02937">
    <property type="entry name" value="sigma70-ECF"/>
    <property type="match status" value="1"/>
</dbReference>
<gene>
    <name evidence="7" type="ORF">AADG42_15700</name>
</gene>
<dbReference type="InterPro" id="IPR013325">
    <property type="entry name" value="RNA_pol_sigma_r2"/>
</dbReference>
<dbReference type="PANTHER" id="PTHR43133:SF25">
    <property type="entry name" value="RNA POLYMERASE SIGMA FACTOR RFAY-RELATED"/>
    <property type="match status" value="1"/>
</dbReference>